<keyword evidence="2" id="KW-1185">Reference proteome</keyword>
<dbReference type="EMBL" id="ML736280">
    <property type="protein sequence ID" value="KAE8374623.1"/>
    <property type="molecule type" value="Genomic_DNA"/>
</dbReference>
<proteinExistence type="predicted"/>
<dbReference type="Proteomes" id="UP000326198">
    <property type="component" value="Unassembled WGS sequence"/>
</dbReference>
<accession>A0A5N7AY20</accession>
<evidence type="ECO:0000313" key="2">
    <source>
        <dbReference type="Proteomes" id="UP000326198"/>
    </source>
</evidence>
<dbReference type="AlphaFoldDB" id="A0A5N7AY20"/>
<gene>
    <name evidence="1" type="ORF">BDV26DRAFT_269663</name>
</gene>
<reference evidence="1 2" key="1">
    <citation type="submission" date="2019-04" db="EMBL/GenBank/DDBJ databases">
        <title>Friends and foes A comparative genomics studyof 23 Aspergillus species from section Flavi.</title>
        <authorList>
            <consortium name="DOE Joint Genome Institute"/>
            <person name="Kjaerbolling I."/>
            <person name="Vesth T."/>
            <person name="Frisvad J.C."/>
            <person name="Nybo J.L."/>
            <person name="Theobald S."/>
            <person name="Kildgaard S."/>
            <person name="Isbrandt T."/>
            <person name="Kuo A."/>
            <person name="Sato A."/>
            <person name="Lyhne E.K."/>
            <person name="Kogle M.E."/>
            <person name="Wiebenga A."/>
            <person name="Kun R.S."/>
            <person name="Lubbers R.J."/>
            <person name="Makela M.R."/>
            <person name="Barry K."/>
            <person name="Chovatia M."/>
            <person name="Clum A."/>
            <person name="Daum C."/>
            <person name="Haridas S."/>
            <person name="He G."/>
            <person name="LaButti K."/>
            <person name="Lipzen A."/>
            <person name="Mondo S."/>
            <person name="Riley R."/>
            <person name="Salamov A."/>
            <person name="Simmons B.A."/>
            <person name="Magnuson J.K."/>
            <person name="Henrissat B."/>
            <person name="Mortensen U.H."/>
            <person name="Larsen T.O."/>
            <person name="Devries R.P."/>
            <person name="Grigoriev I.V."/>
            <person name="Machida M."/>
            <person name="Baker S.E."/>
            <person name="Andersen M.R."/>
        </authorList>
    </citation>
    <scope>NUCLEOTIDE SEQUENCE [LARGE SCALE GENOMIC DNA]</scope>
    <source>
        <strain evidence="1 2">IBT 29228</strain>
    </source>
</reference>
<sequence length="72" mass="8121">MMLLLVCALYHESVGPCRLYTMYLRLLQCPLLVPRKKAAISPCATIIRVKRSKSPVPIQMPQPPRTMANPSQ</sequence>
<protein>
    <submittedName>
        <fullName evidence="1">Uncharacterized protein</fullName>
    </submittedName>
</protein>
<organism evidence="1 2">
    <name type="scientific">Aspergillus bertholletiae</name>
    <dbReference type="NCBI Taxonomy" id="1226010"/>
    <lineage>
        <taxon>Eukaryota</taxon>
        <taxon>Fungi</taxon>
        <taxon>Dikarya</taxon>
        <taxon>Ascomycota</taxon>
        <taxon>Pezizomycotina</taxon>
        <taxon>Eurotiomycetes</taxon>
        <taxon>Eurotiomycetidae</taxon>
        <taxon>Eurotiales</taxon>
        <taxon>Aspergillaceae</taxon>
        <taxon>Aspergillus</taxon>
        <taxon>Aspergillus subgen. Circumdati</taxon>
    </lineage>
</organism>
<evidence type="ECO:0000313" key="1">
    <source>
        <dbReference type="EMBL" id="KAE8374623.1"/>
    </source>
</evidence>
<name>A0A5N7AY20_9EURO</name>